<evidence type="ECO:0000256" key="5">
    <source>
        <dbReference type="ARBA" id="ARBA00022737"/>
    </source>
</evidence>
<dbReference type="PANTHER" id="PTHR45624:SF53">
    <property type="entry name" value="MITOCHONDRIAL CARRIER PROTEIN"/>
    <property type="match status" value="1"/>
</dbReference>
<reference evidence="12" key="1">
    <citation type="journal article" date="2023" name="Commun. Biol.">
        <title>Genome analysis of Parmales, the sister group of diatoms, reveals the evolutionary specialization of diatoms from phago-mixotrophs to photoautotrophs.</title>
        <authorList>
            <person name="Ban H."/>
            <person name="Sato S."/>
            <person name="Yoshikawa S."/>
            <person name="Yamada K."/>
            <person name="Nakamura Y."/>
            <person name="Ichinomiya M."/>
            <person name="Sato N."/>
            <person name="Blanc-Mathieu R."/>
            <person name="Endo H."/>
            <person name="Kuwata A."/>
            <person name="Ogata H."/>
        </authorList>
    </citation>
    <scope>NUCLEOTIDE SEQUENCE [LARGE SCALE GENOMIC DNA]</scope>
    <source>
        <strain evidence="12">NIES 3701</strain>
    </source>
</reference>
<evidence type="ECO:0000313" key="11">
    <source>
        <dbReference type="EMBL" id="GMH85852.1"/>
    </source>
</evidence>
<evidence type="ECO:0000256" key="1">
    <source>
        <dbReference type="ARBA" id="ARBA00004225"/>
    </source>
</evidence>
<comment type="similarity">
    <text evidence="2 10">Belongs to the mitochondrial carrier (TC 2.A.29) family.</text>
</comment>
<organism evidence="11 12">
    <name type="scientific">Triparma strigata</name>
    <dbReference type="NCBI Taxonomy" id="1606541"/>
    <lineage>
        <taxon>Eukaryota</taxon>
        <taxon>Sar</taxon>
        <taxon>Stramenopiles</taxon>
        <taxon>Ochrophyta</taxon>
        <taxon>Bolidophyceae</taxon>
        <taxon>Parmales</taxon>
        <taxon>Triparmaceae</taxon>
        <taxon>Triparma</taxon>
    </lineage>
</organism>
<dbReference type="AlphaFoldDB" id="A0A9W7BDT8"/>
<keyword evidence="5" id="KW-0677">Repeat</keyword>
<dbReference type="GO" id="GO:0022857">
    <property type="term" value="F:transmembrane transporter activity"/>
    <property type="evidence" value="ECO:0007669"/>
    <property type="project" value="TreeGrafter"/>
</dbReference>
<evidence type="ECO:0000256" key="2">
    <source>
        <dbReference type="ARBA" id="ARBA00006375"/>
    </source>
</evidence>
<keyword evidence="12" id="KW-1185">Reference proteome</keyword>
<name>A0A9W7BDT8_9STRA</name>
<dbReference type="InterPro" id="IPR023395">
    <property type="entry name" value="MCP_dom_sf"/>
</dbReference>
<protein>
    <submittedName>
        <fullName evidence="11">Uncharacterized protein</fullName>
    </submittedName>
</protein>
<keyword evidence="3 10" id="KW-0813">Transport</keyword>
<evidence type="ECO:0000256" key="6">
    <source>
        <dbReference type="ARBA" id="ARBA00022989"/>
    </source>
</evidence>
<feature type="repeat" description="Solcar" evidence="9">
    <location>
        <begin position="252"/>
        <end position="333"/>
    </location>
</feature>
<evidence type="ECO:0000256" key="4">
    <source>
        <dbReference type="ARBA" id="ARBA00022692"/>
    </source>
</evidence>
<dbReference type="InterPro" id="IPR050567">
    <property type="entry name" value="Mitochondrial_Carrier"/>
</dbReference>
<dbReference type="InterPro" id="IPR018108">
    <property type="entry name" value="MCP_transmembrane"/>
</dbReference>
<sequence length="442" mass="47939">MSRPIINIQEAEKSPFPVKARYSDNAAAILKLANQKATIESKGVVGTEDILWATFASSQTTSRSKAVEKLQERGVSFDMIFGKAILSENARTAFAEAIRHAQAENHRVVGSEDLLWALFQKTKNDSKARYWLSSQRIAVTPSSEVLSRRQSKNTANSTAPEQNHSFARLFTIGGLAGTFETLVQQPLVYWKTMSQINPNFNFLEAVQGGIRPLFRGVAINAGSIGPISAVQLTAHGGLEAVAQKVVEPRYLEETWFQLSVASVAGAASCAVVTPAEVLMVTQQTTGLPFAHVLKDMISKSGLATLYRGNVMTSFREAAWTCGFFGITPILKRELQEDSKFCRRNEVAATAIASIASGQFAATVSQPSDVIASIMKADTGLYGKGREYLGVIAACKSLYAQSGIQGFFRGLPSRSIRCCGAVFIMGETQTILHSIFDKGNLFT</sequence>
<evidence type="ECO:0000313" key="12">
    <source>
        <dbReference type="Proteomes" id="UP001165085"/>
    </source>
</evidence>
<keyword evidence="7" id="KW-0496">Mitochondrion</keyword>
<feature type="repeat" description="Solcar" evidence="9">
    <location>
        <begin position="344"/>
        <end position="434"/>
    </location>
</feature>
<dbReference type="SUPFAM" id="SSF103506">
    <property type="entry name" value="Mitochondrial carrier"/>
    <property type="match status" value="1"/>
</dbReference>
<keyword evidence="4 9" id="KW-0812">Transmembrane</keyword>
<dbReference type="OrthoDB" id="44467at2759"/>
<dbReference type="Gene3D" id="1.10.1780.10">
    <property type="entry name" value="Clp, N-terminal domain"/>
    <property type="match status" value="1"/>
</dbReference>
<evidence type="ECO:0000256" key="8">
    <source>
        <dbReference type="ARBA" id="ARBA00023136"/>
    </source>
</evidence>
<keyword evidence="8 9" id="KW-0472">Membrane</keyword>
<dbReference type="Proteomes" id="UP001165085">
    <property type="component" value="Unassembled WGS sequence"/>
</dbReference>
<evidence type="ECO:0000256" key="9">
    <source>
        <dbReference type="PROSITE-ProRule" id="PRU00282"/>
    </source>
</evidence>
<evidence type="ECO:0000256" key="7">
    <source>
        <dbReference type="ARBA" id="ARBA00023128"/>
    </source>
</evidence>
<dbReference type="PANTHER" id="PTHR45624">
    <property type="entry name" value="MITOCHONDRIAL BASIC AMINO ACIDS TRANSPORTER-RELATED"/>
    <property type="match status" value="1"/>
</dbReference>
<proteinExistence type="inferred from homology"/>
<comment type="subcellular location">
    <subcellularLocation>
        <location evidence="1">Mitochondrion membrane</location>
        <topology evidence="1">Multi-pass membrane protein</topology>
    </subcellularLocation>
</comment>
<evidence type="ECO:0000256" key="3">
    <source>
        <dbReference type="ARBA" id="ARBA00022448"/>
    </source>
</evidence>
<dbReference type="Gene3D" id="1.50.40.10">
    <property type="entry name" value="Mitochondrial carrier domain"/>
    <property type="match status" value="1"/>
</dbReference>
<accession>A0A9W7BDT8</accession>
<comment type="caution">
    <text evidence="11">The sequence shown here is derived from an EMBL/GenBank/DDBJ whole genome shotgun (WGS) entry which is preliminary data.</text>
</comment>
<dbReference type="GO" id="GO:0031966">
    <property type="term" value="C:mitochondrial membrane"/>
    <property type="evidence" value="ECO:0007669"/>
    <property type="project" value="UniProtKB-SubCell"/>
</dbReference>
<dbReference type="InterPro" id="IPR036628">
    <property type="entry name" value="Clp_N_dom_sf"/>
</dbReference>
<dbReference type="SUPFAM" id="SSF81923">
    <property type="entry name" value="Double Clp-N motif"/>
    <property type="match status" value="1"/>
</dbReference>
<evidence type="ECO:0000256" key="10">
    <source>
        <dbReference type="RuleBase" id="RU000488"/>
    </source>
</evidence>
<keyword evidence="6" id="KW-1133">Transmembrane helix</keyword>
<gene>
    <name evidence="11" type="ORF">TrST_g11623</name>
</gene>
<dbReference type="PROSITE" id="PS50920">
    <property type="entry name" value="SOLCAR"/>
    <property type="match status" value="2"/>
</dbReference>
<dbReference type="Pfam" id="PF00153">
    <property type="entry name" value="Mito_carr"/>
    <property type="match status" value="2"/>
</dbReference>
<dbReference type="EMBL" id="BRXY01000308">
    <property type="protein sequence ID" value="GMH85852.1"/>
    <property type="molecule type" value="Genomic_DNA"/>
</dbReference>